<dbReference type="InterPro" id="IPR035980">
    <property type="entry name" value="Ribosomal_bS6_sf"/>
</dbReference>
<dbReference type="HAMAP" id="MF_00360">
    <property type="entry name" value="Ribosomal_bS6"/>
    <property type="match status" value="1"/>
</dbReference>
<dbReference type="CDD" id="cd00473">
    <property type="entry name" value="bS6"/>
    <property type="match status" value="1"/>
</dbReference>
<evidence type="ECO:0000256" key="1">
    <source>
        <dbReference type="ARBA" id="ARBA00009512"/>
    </source>
</evidence>
<reference evidence="9" key="1">
    <citation type="journal article" date="2019" name="Int. J. Syst. Evol. Microbiol.">
        <title>The Global Catalogue of Microorganisms (GCM) 10K type strain sequencing project: providing services to taxonomists for standard genome sequencing and annotation.</title>
        <authorList>
            <consortium name="The Broad Institute Genomics Platform"/>
            <consortium name="The Broad Institute Genome Sequencing Center for Infectious Disease"/>
            <person name="Wu L."/>
            <person name="Ma J."/>
        </authorList>
    </citation>
    <scope>NUCLEOTIDE SEQUENCE [LARGE SCALE GENOMIC DNA]</scope>
    <source>
        <strain evidence="9">ZS-35-S2</strain>
    </source>
</reference>
<gene>
    <name evidence="6 8" type="primary">rpsF</name>
    <name evidence="8" type="ORF">ACFSKQ_01200</name>
</gene>
<proteinExistence type="inferred from homology"/>
<dbReference type="PANTHER" id="PTHR21011">
    <property type="entry name" value="MITOCHONDRIAL 28S RIBOSOMAL PROTEIN S6"/>
    <property type="match status" value="1"/>
</dbReference>
<evidence type="ECO:0000256" key="7">
    <source>
        <dbReference type="SAM" id="MobiDB-lite"/>
    </source>
</evidence>
<protein>
    <recommendedName>
        <fullName evidence="5 6">Small ribosomal subunit protein bS6</fullName>
    </recommendedName>
</protein>
<dbReference type="NCBIfam" id="TIGR00166">
    <property type="entry name" value="S6"/>
    <property type="match status" value="1"/>
</dbReference>
<evidence type="ECO:0000256" key="5">
    <source>
        <dbReference type="ARBA" id="ARBA00035294"/>
    </source>
</evidence>
<keyword evidence="6" id="KW-0699">rRNA-binding</keyword>
<evidence type="ECO:0000256" key="6">
    <source>
        <dbReference type="HAMAP-Rule" id="MF_00360"/>
    </source>
</evidence>
<evidence type="ECO:0000313" key="9">
    <source>
        <dbReference type="Proteomes" id="UP001597371"/>
    </source>
</evidence>
<comment type="function">
    <text evidence="4 6">Binds together with bS18 to 16S ribosomal RNA.</text>
</comment>
<evidence type="ECO:0000256" key="2">
    <source>
        <dbReference type="ARBA" id="ARBA00022980"/>
    </source>
</evidence>
<sequence length="150" mass="17752">MALYEHVFLARQDISGQQVEQLVENLRGILEANGGKVGKVENWGLKTLTYRIKKNRKAYYTLMNIDAPAAAVQEMERQMRFNEDILRYLTIKVEEHDEGQSAMMQKRDDRPRRGGRDDRPGREDRPRRDDDRPRREDDDRPRRPRNEEAA</sequence>
<dbReference type="SUPFAM" id="SSF54995">
    <property type="entry name" value="Ribosomal protein S6"/>
    <property type="match status" value="1"/>
</dbReference>
<comment type="caution">
    <text evidence="8">The sequence shown here is derived from an EMBL/GenBank/DDBJ whole genome shotgun (WGS) entry which is preliminary data.</text>
</comment>
<feature type="region of interest" description="Disordered" evidence="7">
    <location>
        <begin position="96"/>
        <end position="150"/>
    </location>
</feature>
<dbReference type="Pfam" id="PF01250">
    <property type="entry name" value="Ribosomal_S6"/>
    <property type="match status" value="1"/>
</dbReference>
<evidence type="ECO:0000313" key="8">
    <source>
        <dbReference type="EMBL" id="MFD2236079.1"/>
    </source>
</evidence>
<keyword evidence="6" id="KW-0694">RNA-binding</keyword>
<organism evidence="8 9">
    <name type="scientific">Aureimonas populi</name>
    <dbReference type="NCBI Taxonomy" id="1701758"/>
    <lineage>
        <taxon>Bacteria</taxon>
        <taxon>Pseudomonadati</taxon>
        <taxon>Pseudomonadota</taxon>
        <taxon>Alphaproteobacteria</taxon>
        <taxon>Hyphomicrobiales</taxon>
        <taxon>Aurantimonadaceae</taxon>
        <taxon>Aureimonas</taxon>
    </lineage>
</organism>
<name>A0ABW5CFN7_9HYPH</name>
<dbReference type="GO" id="GO:0005840">
    <property type="term" value="C:ribosome"/>
    <property type="evidence" value="ECO:0007669"/>
    <property type="project" value="UniProtKB-KW"/>
</dbReference>
<accession>A0ABW5CFN7</accession>
<keyword evidence="3 6" id="KW-0687">Ribonucleoprotein</keyword>
<dbReference type="InterPro" id="IPR020814">
    <property type="entry name" value="Ribosomal_S6_plastid/chlpt"/>
</dbReference>
<dbReference type="RefSeq" id="WP_209735991.1">
    <property type="nucleotide sequence ID" value="NZ_CP072611.1"/>
</dbReference>
<keyword evidence="2 6" id="KW-0689">Ribosomal protein</keyword>
<evidence type="ECO:0000256" key="4">
    <source>
        <dbReference type="ARBA" id="ARBA00035104"/>
    </source>
</evidence>
<dbReference type="PANTHER" id="PTHR21011:SF1">
    <property type="entry name" value="SMALL RIBOSOMAL SUBUNIT PROTEIN BS6M"/>
    <property type="match status" value="1"/>
</dbReference>
<dbReference type="Gene3D" id="3.30.70.60">
    <property type="match status" value="1"/>
</dbReference>
<dbReference type="InterPro" id="IPR000529">
    <property type="entry name" value="Ribosomal_bS6"/>
</dbReference>
<evidence type="ECO:0000256" key="3">
    <source>
        <dbReference type="ARBA" id="ARBA00023274"/>
    </source>
</evidence>
<dbReference type="Proteomes" id="UP001597371">
    <property type="component" value="Unassembled WGS sequence"/>
</dbReference>
<comment type="similarity">
    <text evidence="1 6">Belongs to the bacterial ribosomal protein bS6 family.</text>
</comment>
<dbReference type="InterPro" id="IPR014717">
    <property type="entry name" value="Transl_elong_EF1B/ribsomal_bS6"/>
</dbReference>
<dbReference type="EMBL" id="JBHUIJ010000002">
    <property type="protein sequence ID" value="MFD2236079.1"/>
    <property type="molecule type" value="Genomic_DNA"/>
</dbReference>
<keyword evidence="9" id="KW-1185">Reference proteome</keyword>